<protein>
    <submittedName>
        <fullName evidence="1">Uncharacterized protein</fullName>
    </submittedName>
</protein>
<keyword evidence="2" id="KW-1185">Reference proteome</keyword>
<dbReference type="AlphaFoldDB" id="A0A6G1DN48"/>
<evidence type="ECO:0000313" key="1">
    <source>
        <dbReference type="EMBL" id="KAF0913133.1"/>
    </source>
</evidence>
<gene>
    <name evidence="1" type="ORF">E2562_020266</name>
</gene>
<dbReference type="Proteomes" id="UP000479710">
    <property type="component" value="Unassembled WGS sequence"/>
</dbReference>
<accession>A0A6G1DN48</accession>
<proteinExistence type="predicted"/>
<comment type="caution">
    <text evidence="1">The sequence shown here is derived from an EMBL/GenBank/DDBJ whole genome shotgun (WGS) entry which is preliminary data.</text>
</comment>
<dbReference type="EMBL" id="SPHZ02000006">
    <property type="protein sequence ID" value="KAF0913133.1"/>
    <property type="molecule type" value="Genomic_DNA"/>
</dbReference>
<name>A0A6G1DN48_9ORYZ</name>
<organism evidence="1 2">
    <name type="scientific">Oryza meyeriana var. granulata</name>
    <dbReference type="NCBI Taxonomy" id="110450"/>
    <lineage>
        <taxon>Eukaryota</taxon>
        <taxon>Viridiplantae</taxon>
        <taxon>Streptophyta</taxon>
        <taxon>Embryophyta</taxon>
        <taxon>Tracheophyta</taxon>
        <taxon>Spermatophyta</taxon>
        <taxon>Magnoliopsida</taxon>
        <taxon>Liliopsida</taxon>
        <taxon>Poales</taxon>
        <taxon>Poaceae</taxon>
        <taxon>BOP clade</taxon>
        <taxon>Oryzoideae</taxon>
        <taxon>Oryzeae</taxon>
        <taxon>Oryzinae</taxon>
        <taxon>Oryza</taxon>
        <taxon>Oryza meyeriana</taxon>
    </lineage>
</organism>
<evidence type="ECO:0000313" key="2">
    <source>
        <dbReference type="Proteomes" id="UP000479710"/>
    </source>
</evidence>
<reference evidence="1 2" key="1">
    <citation type="submission" date="2019-11" db="EMBL/GenBank/DDBJ databases">
        <title>Whole genome sequence of Oryza granulata.</title>
        <authorList>
            <person name="Li W."/>
        </authorList>
    </citation>
    <scope>NUCLEOTIDE SEQUENCE [LARGE SCALE GENOMIC DNA]</scope>
    <source>
        <strain evidence="2">cv. Menghai</strain>
        <tissue evidence="1">Leaf</tissue>
    </source>
</reference>
<sequence>MAQELSLATSDSVSFVGPPVPVLVNSSASGCIERPLGTHRALPQFYMCLKTVCKQERYVCNNQSH</sequence>